<dbReference type="Gene3D" id="3.40.50.1950">
    <property type="entry name" value="Flavin prenyltransferase-like"/>
    <property type="match status" value="1"/>
</dbReference>
<evidence type="ECO:0000259" key="8">
    <source>
        <dbReference type="Pfam" id="PF02441"/>
    </source>
</evidence>
<reference evidence="9" key="1">
    <citation type="submission" date="2021-04" db="EMBL/GenBank/DDBJ databases">
        <authorList>
            <person name="Yoon J."/>
        </authorList>
    </citation>
    <scope>NUCLEOTIDE SEQUENCE</scope>
    <source>
        <strain evidence="9">KMU-90</strain>
    </source>
</reference>
<evidence type="ECO:0000256" key="7">
    <source>
        <dbReference type="HAMAP-Rule" id="MF_01984"/>
    </source>
</evidence>
<dbReference type="GO" id="GO:0106141">
    <property type="term" value="F:flavin prenyltransferase activity"/>
    <property type="evidence" value="ECO:0007669"/>
    <property type="project" value="UniProtKB-EC"/>
</dbReference>
<proteinExistence type="inferred from homology"/>
<comment type="caution">
    <text evidence="9">The sequence shown here is derived from an EMBL/GenBank/DDBJ whole genome shotgun (WGS) entry which is preliminary data.</text>
</comment>
<comment type="similarity">
    <text evidence="6 7">Belongs to the UbiX/PAD1 family.</text>
</comment>
<comment type="caution">
    <text evidence="7">Lacks conserved residue(s) required for the propagation of feature annotation.</text>
</comment>
<name>A0A8J7WEN3_9RHOB</name>
<dbReference type="EMBL" id="JAGTUU010000003">
    <property type="protein sequence ID" value="MBS0124326.1"/>
    <property type="molecule type" value="Genomic_DNA"/>
</dbReference>
<dbReference type="PANTHER" id="PTHR43374">
    <property type="entry name" value="FLAVIN PRENYLTRANSFERASE"/>
    <property type="match status" value="1"/>
</dbReference>
<organism evidence="9 10">
    <name type="scientific">Thetidibacter halocola</name>
    <dbReference type="NCBI Taxonomy" id="2827239"/>
    <lineage>
        <taxon>Bacteria</taxon>
        <taxon>Pseudomonadati</taxon>
        <taxon>Pseudomonadota</taxon>
        <taxon>Alphaproteobacteria</taxon>
        <taxon>Rhodobacterales</taxon>
        <taxon>Roseobacteraceae</taxon>
        <taxon>Thetidibacter</taxon>
    </lineage>
</organism>
<sequence>MRRIIIGLTGASGTIYGIRALEMLRDVPDVETHAIISPSALLTAQTEVDMGADEIRSLCDHVHNHRDIGASIASGSFRTEGMLVMPCSVKTLSGIAHCYDSDLIVRAADVCLKERRRVVLMLRETPFHAGHIALMDQATRNGAIIMPPVPGFYSKPKTIDDIINQSVGRALDLVGIHLPHVHRWKDDGDDG</sequence>
<gene>
    <name evidence="7" type="primary">ubiX</name>
    <name evidence="9" type="ORF">KB874_09270</name>
</gene>
<evidence type="ECO:0000256" key="6">
    <source>
        <dbReference type="ARBA" id="ARBA00060793"/>
    </source>
</evidence>
<dbReference type="Proteomes" id="UP000681356">
    <property type="component" value="Unassembled WGS sequence"/>
</dbReference>
<feature type="binding site" evidence="7">
    <location>
        <position position="153"/>
    </location>
    <ligand>
        <name>dimethylallyl phosphate</name>
        <dbReference type="ChEBI" id="CHEBI:88052"/>
    </ligand>
</feature>
<evidence type="ECO:0000256" key="1">
    <source>
        <dbReference type="ARBA" id="ARBA00022602"/>
    </source>
</evidence>
<dbReference type="PANTHER" id="PTHR43374:SF1">
    <property type="entry name" value="FLAVIN PRENYLTRANSFERASE PAD1, MITOCHONDRIAL"/>
    <property type="match status" value="1"/>
</dbReference>
<dbReference type="NCBIfam" id="TIGR00421">
    <property type="entry name" value="ubiX_pad"/>
    <property type="match status" value="1"/>
</dbReference>
<protein>
    <recommendedName>
        <fullName evidence="7">Flavin prenyltransferase UbiX</fullName>
        <ecNumber evidence="7">2.5.1.129</ecNumber>
    </recommendedName>
</protein>
<feature type="binding site" evidence="7">
    <location>
        <begin position="10"/>
        <end position="12"/>
    </location>
    <ligand>
        <name>FMN</name>
        <dbReference type="ChEBI" id="CHEBI:58210"/>
    </ligand>
</feature>
<evidence type="ECO:0000256" key="2">
    <source>
        <dbReference type="ARBA" id="ARBA00022630"/>
    </source>
</evidence>
<evidence type="ECO:0000313" key="9">
    <source>
        <dbReference type="EMBL" id="MBS0124326.1"/>
    </source>
</evidence>
<dbReference type="SUPFAM" id="SSF52507">
    <property type="entry name" value="Homo-oligomeric flavin-containing Cys decarboxylases, HFCD"/>
    <property type="match status" value="1"/>
</dbReference>
<dbReference type="Pfam" id="PF02441">
    <property type="entry name" value="Flavoprotein"/>
    <property type="match status" value="1"/>
</dbReference>
<dbReference type="InterPro" id="IPR003382">
    <property type="entry name" value="Flavoprotein"/>
</dbReference>
<feature type="binding site" evidence="7">
    <location>
        <position position="169"/>
    </location>
    <ligand>
        <name>dimethylallyl phosphate</name>
        <dbReference type="ChEBI" id="CHEBI:88052"/>
    </ligand>
</feature>
<dbReference type="NCBIfam" id="NF004685">
    <property type="entry name" value="PRK06029.1"/>
    <property type="match status" value="1"/>
</dbReference>
<feature type="binding site" evidence="7">
    <location>
        <begin position="88"/>
        <end position="91"/>
    </location>
    <ligand>
        <name>FMN</name>
        <dbReference type="ChEBI" id="CHEBI:58210"/>
    </ligand>
</feature>
<dbReference type="InterPro" id="IPR036551">
    <property type="entry name" value="Flavin_trans-like"/>
</dbReference>
<evidence type="ECO:0000256" key="3">
    <source>
        <dbReference type="ARBA" id="ARBA00022643"/>
    </source>
</evidence>
<dbReference type="EC" id="2.5.1.129" evidence="7"/>
<evidence type="ECO:0000256" key="4">
    <source>
        <dbReference type="ARBA" id="ARBA00022679"/>
    </source>
</evidence>
<keyword evidence="3 7" id="KW-0288">FMN</keyword>
<dbReference type="HAMAP" id="MF_01984">
    <property type="entry name" value="ubiX_pad"/>
    <property type="match status" value="1"/>
</dbReference>
<feature type="binding site" evidence="7">
    <location>
        <position position="37"/>
    </location>
    <ligand>
        <name>FMN</name>
        <dbReference type="ChEBI" id="CHEBI:58210"/>
    </ligand>
</feature>
<feature type="binding site" evidence="7">
    <location>
        <position position="123"/>
    </location>
    <ligand>
        <name>FMN</name>
        <dbReference type="ChEBI" id="CHEBI:58210"/>
    </ligand>
</feature>
<keyword evidence="10" id="KW-1185">Reference proteome</keyword>
<keyword evidence="1 7" id="KW-0637">Prenyltransferase</keyword>
<dbReference type="RefSeq" id="WP_212536279.1">
    <property type="nucleotide sequence ID" value="NZ_JAGTUU010000003.1"/>
</dbReference>
<dbReference type="GO" id="GO:0016831">
    <property type="term" value="F:carboxy-lyase activity"/>
    <property type="evidence" value="ECO:0007669"/>
    <property type="project" value="TreeGrafter"/>
</dbReference>
<dbReference type="AlphaFoldDB" id="A0A8J7WEN3"/>
<comment type="catalytic activity">
    <reaction evidence="5 7">
        <text>dimethylallyl phosphate + FMNH2 = prenylated FMNH2 + phosphate</text>
        <dbReference type="Rhea" id="RHEA:37743"/>
        <dbReference type="ChEBI" id="CHEBI:43474"/>
        <dbReference type="ChEBI" id="CHEBI:57618"/>
        <dbReference type="ChEBI" id="CHEBI:87467"/>
        <dbReference type="ChEBI" id="CHEBI:88052"/>
        <dbReference type="EC" id="2.5.1.129"/>
    </reaction>
</comment>
<accession>A0A8J7WEN3</accession>
<keyword evidence="4 7" id="KW-0808">Transferase</keyword>
<feature type="domain" description="Flavoprotein" evidence="8">
    <location>
        <begin position="3"/>
        <end position="172"/>
    </location>
</feature>
<comment type="function">
    <text evidence="7">Flavin prenyltransferase that catalyzes the synthesis of the prenylated FMN cofactor (prenyl-FMN) for 4-hydroxy-3-polyprenylbenzoic acid decarboxylase UbiD. The prenyltransferase is metal-independent and links a dimethylallyl moiety from dimethylallyl monophosphate (DMAP) to the flavin N5 and C6 atoms of FMN.</text>
</comment>
<evidence type="ECO:0000256" key="5">
    <source>
        <dbReference type="ARBA" id="ARBA00050612"/>
    </source>
</evidence>
<keyword evidence="2 7" id="KW-0285">Flavoprotein</keyword>
<dbReference type="InterPro" id="IPR004507">
    <property type="entry name" value="UbiX-like"/>
</dbReference>
<evidence type="ECO:0000313" key="10">
    <source>
        <dbReference type="Proteomes" id="UP000681356"/>
    </source>
</evidence>
<dbReference type="FunFam" id="3.40.50.1950:FF:000001">
    <property type="entry name" value="Flavin prenyltransferase UbiX"/>
    <property type="match status" value="1"/>
</dbReference>